<feature type="region of interest" description="Disordered" evidence="7">
    <location>
        <begin position="170"/>
        <end position="198"/>
    </location>
</feature>
<reference evidence="8 9" key="1">
    <citation type="submission" date="2016-05" db="EMBL/GenBank/DDBJ databases">
        <title>Nuclear genome of Blastocystis sp. subtype 1 NandII.</title>
        <authorList>
            <person name="Gentekaki E."/>
            <person name="Curtis B."/>
            <person name="Stairs C."/>
            <person name="Eme L."/>
            <person name="Herman E."/>
            <person name="Klimes V."/>
            <person name="Arias M.C."/>
            <person name="Elias M."/>
            <person name="Hilliou F."/>
            <person name="Klute M."/>
            <person name="Malik S.-B."/>
            <person name="Pightling A."/>
            <person name="Rachubinski R."/>
            <person name="Salas D."/>
            <person name="Schlacht A."/>
            <person name="Suga H."/>
            <person name="Archibald J."/>
            <person name="Ball S.G."/>
            <person name="Clark G."/>
            <person name="Dacks J."/>
            <person name="Van Der Giezen M."/>
            <person name="Tsaousis A."/>
            <person name="Roger A."/>
        </authorList>
    </citation>
    <scope>NUCLEOTIDE SEQUENCE [LARGE SCALE GENOMIC DNA]</scope>
    <source>
        <strain evidence="9">ATCC 50177 / NandII</strain>
    </source>
</reference>
<dbReference type="GO" id="GO:0046873">
    <property type="term" value="F:metal ion transmembrane transporter activity"/>
    <property type="evidence" value="ECO:0007669"/>
    <property type="project" value="InterPro"/>
</dbReference>
<sequence length="300" mass="32287">MNRSFLLCCFILLALACSAEVATADKQNNVVAIPAAQEKAVAANTPEMESTKEMKNSPVVLNVKGKKAAPAQQSWLSGFLKTFAMILSMEIGDKTFFIGAILAMNNNKWMVLIGSVAALVVMCVISCLIGLSAPILMSREISVVVASVLFVFFGVKMIIEGVKNKENSVQDEYDEAEESIKQHERSRGTNESDAESGLLGKKKEVAEKSACDWGSIILRTFVMVFFAEWGDRSQFSTIILAGTHPVSSVVAGASCGYLIASLCGVLGGHFFAKVISPRVISISGGILFILFAIQILIMKD</sequence>
<dbReference type="Proteomes" id="UP000078348">
    <property type="component" value="Unassembled WGS sequence"/>
</dbReference>
<dbReference type="Pfam" id="PF01169">
    <property type="entry name" value="GDT1"/>
    <property type="match status" value="2"/>
</dbReference>
<keyword evidence="6" id="KW-0732">Signal</keyword>
<feature type="transmembrane region" description="Helical" evidence="6">
    <location>
        <begin position="141"/>
        <end position="159"/>
    </location>
</feature>
<evidence type="ECO:0000256" key="6">
    <source>
        <dbReference type="RuleBase" id="RU365102"/>
    </source>
</evidence>
<keyword evidence="5 6" id="KW-0472">Membrane</keyword>
<dbReference type="PANTHER" id="PTHR12608:SF1">
    <property type="entry name" value="TRANSMEMBRANE PROTEIN 165"/>
    <property type="match status" value="1"/>
</dbReference>
<feature type="signal peptide" evidence="6">
    <location>
        <begin position="1"/>
        <end position="24"/>
    </location>
</feature>
<comment type="subcellular location">
    <subcellularLocation>
        <location evidence="1 6">Membrane</location>
        <topology evidence="1 6">Multi-pass membrane protein</topology>
    </subcellularLocation>
</comment>
<proteinExistence type="inferred from homology"/>
<keyword evidence="4 6" id="KW-1133">Transmembrane helix</keyword>
<feature type="compositionally biased region" description="Basic and acidic residues" evidence="7">
    <location>
        <begin position="178"/>
        <end position="190"/>
    </location>
</feature>
<feature type="transmembrane region" description="Helical" evidence="6">
    <location>
        <begin position="111"/>
        <end position="135"/>
    </location>
</feature>
<evidence type="ECO:0000256" key="3">
    <source>
        <dbReference type="ARBA" id="ARBA00022692"/>
    </source>
</evidence>
<comment type="caution">
    <text evidence="8">The sequence shown here is derived from an EMBL/GenBank/DDBJ whole genome shotgun (WGS) entry which is preliminary data.</text>
</comment>
<gene>
    <name evidence="8" type="ORF">AV274_0022</name>
</gene>
<keyword evidence="9" id="KW-1185">Reference proteome</keyword>
<dbReference type="PANTHER" id="PTHR12608">
    <property type="entry name" value="TRANSMEMBRANE PROTEIN HTP-1 RELATED"/>
    <property type="match status" value="1"/>
</dbReference>
<feature type="transmembrane region" description="Helical" evidence="6">
    <location>
        <begin position="210"/>
        <end position="229"/>
    </location>
</feature>
<accession>A0A196SME2</accession>
<dbReference type="InterPro" id="IPR001727">
    <property type="entry name" value="GDT1-like"/>
</dbReference>
<dbReference type="STRING" id="478820.A0A196SME2"/>
<feature type="transmembrane region" description="Helical" evidence="6">
    <location>
        <begin position="249"/>
        <end position="272"/>
    </location>
</feature>
<protein>
    <recommendedName>
        <fullName evidence="6">GDT1 family protein</fullName>
    </recommendedName>
</protein>
<feature type="chain" id="PRO_5008274715" description="GDT1 family protein" evidence="6">
    <location>
        <begin position="25"/>
        <end position="300"/>
    </location>
</feature>
<name>A0A196SME2_BLAHN</name>
<feature type="transmembrane region" description="Helical" evidence="6">
    <location>
        <begin position="279"/>
        <end position="297"/>
    </location>
</feature>
<dbReference type="AlphaFoldDB" id="A0A196SME2"/>
<keyword evidence="3 6" id="KW-0812">Transmembrane</keyword>
<organism evidence="8 9">
    <name type="scientific">Blastocystis sp. subtype 1 (strain ATCC 50177 / NandII)</name>
    <dbReference type="NCBI Taxonomy" id="478820"/>
    <lineage>
        <taxon>Eukaryota</taxon>
        <taxon>Sar</taxon>
        <taxon>Stramenopiles</taxon>
        <taxon>Bigyra</taxon>
        <taxon>Opalozoa</taxon>
        <taxon>Opalinata</taxon>
        <taxon>Blastocystidae</taxon>
        <taxon>Blastocystis</taxon>
    </lineage>
</organism>
<dbReference type="PROSITE" id="PS51257">
    <property type="entry name" value="PROKAR_LIPOPROTEIN"/>
    <property type="match status" value="1"/>
</dbReference>
<evidence type="ECO:0000256" key="5">
    <source>
        <dbReference type="ARBA" id="ARBA00023136"/>
    </source>
</evidence>
<evidence type="ECO:0000313" key="9">
    <source>
        <dbReference type="Proteomes" id="UP000078348"/>
    </source>
</evidence>
<comment type="similarity">
    <text evidence="2 6">Belongs to the GDT1 family.</text>
</comment>
<feature type="transmembrane region" description="Helical" evidence="6">
    <location>
        <begin position="83"/>
        <end position="104"/>
    </location>
</feature>
<evidence type="ECO:0000256" key="7">
    <source>
        <dbReference type="SAM" id="MobiDB-lite"/>
    </source>
</evidence>
<evidence type="ECO:0000256" key="1">
    <source>
        <dbReference type="ARBA" id="ARBA00004141"/>
    </source>
</evidence>
<dbReference type="EMBL" id="LXWW01000001">
    <property type="protein sequence ID" value="OAO18240.1"/>
    <property type="molecule type" value="Genomic_DNA"/>
</dbReference>
<evidence type="ECO:0000313" key="8">
    <source>
        <dbReference type="EMBL" id="OAO18240.1"/>
    </source>
</evidence>
<evidence type="ECO:0000256" key="4">
    <source>
        <dbReference type="ARBA" id="ARBA00022989"/>
    </source>
</evidence>
<dbReference type="OrthoDB" id="442680at2759"/>
<evidence type="ECO:0000256" key="2">
    <source>
        <dbReference type="ARBA" id="ARBA00009190"/>
    </source>
</evidence>
<dbReference type="GO" id="GO:0016020">
    <property type="term" value="C:membrane"/>
    <property type="evidence" value="ECO:0007669"/>
    <property type="project" value="UniProtKB-SubCell"/>
</dbReference>